<keyword evidence="3" id="KW-1185">Reference proteome</keyword>
<accession>A0A5C0VKG0</accession>
<dbReference type="Proteomes" id="UP000323653">
    <property type="component" value="Chromosome"/>
</dbReference>
<dbReference type="KEGG" id="pej:FYC62_04210"/>
<dbReference type="Pfam" id="PF21294">
    <property type="entry name" value="Polysacc_lyase_14"/>
    <property type="match status" value="1"/>
</dbReference>
<evidence type="ECO:0000313" key="2">
    <source>
        <dbReference type="EMBL" id="QEK53225.1"/>
    </source>
</evidence>
<feature type="domain" description="Polysaccharide lyase 14" evidence="1">
    <location>
        <begin position="103"/>
        <end position="269"/>
    </location>
</feature>
<gene>
    <name evidence="2" type="ORF">FYC62_04210</name>
</gene>
<organism evidence="2 3">
    <name type="scientific">Pedobacter aquae</name>
    <dbReference type="NCBI Taxonomy" id="2605747"/>
    <lineage>
        <taxon>Bacteria</taxon>
        <taxon>Pseudomonadati</taxon>
        <taxon>Bacteroidota</taxon>
        <taxon>Sphingobacteriia</taxon>
        <taxon>Sphingobacteriales</taxon>
        <taxon>Sphingobacteriaceae</taxon>
        <taxon>Pedobacter</taxon>
    </lineage>
</organism>
<dbReference type="PANTHER" id="PTHR40124:SF1">
    <property type="entry name" value="DISAGGREGATASE RELATED REPEAT PROTEIN"/>
    <property type="match status" value="1"/>
</dbReference>
<dbReference type="EMBL" id="CP043329">
    <property type="protein sequence ID" value="QEK53225.1"/>
    <property type="molecule type" value="Genomic_DNA"/>
</dbReference>
<proteinExistence type="predicted"/>
<dbReference type="PANTHER" id="PTHR40124">
    <property type="match status" value="1"/>
</dbReference>
<dbReference type="AlphaFoldDB" id="A0A5C0VKG0"/>
<sequence>MVSLSLLLIAGLFTACENDLQPLIGEQNEATQARAIYSTRTVNWNNLSDGTYTNTEAVADFGNVTGWNEARAYISSGTARVKLEPNALSGAGGMISNIDISDGSEYELQYDVKFHSQFDWSRGGKVGFGFKIGEGNTGCDKADDGNGGSARMMWYTDNNGVTRLKPYIYYKDMPGTCGYDFGKAYPASGSIQKGTWYTIKIYVKSNTGTSTNGRIRVTVEGETILDNAIRWTTNDAKRLINTMAFTSFRGGSDSYWESSTVGYIYYDNLSWTKIN</sequence>
<reference evidence="2 3" key="1">
    <citation type="submission" date="2019-08" db="EMBL/GenBank/DDBJ databases">
        <title>Pedobacter sp. nov., isolated from Han river, South Korea.</title>
        <authorList>
            <person name="Lee D.-H."/>
            <person name="Kim Y.-S."/>
            <person name="Hwang E.-M."/>
            <person name="Le Tran T.C."/>
            <person name="Cha C.-J."/>
        </authorList>
    </citation>
    <scope>NUCLEOTIDE SEQUENCE [LARGE SCALE GENOMIC DNA]</scope>
    <source>
        <strain evidence="2 3">CJ43</strain>
    </source>
</reference>
<dbReference type="Gene3D" id="2.60.120.200">
    <property type="match status" value="1"/>
</dbReference>
<evidence type="ECO:0000259" key="1">
    <source>
        <dbReference type="Pfam" id="PF21294"/>
    </source>
</evidence>
<dbReference type="InterPro" id="IPR048958">
    <property type="entry name" value="Polysacc_lyase_14"/>
</dbReference>
<name>A0A5C0VKG0_9SPHI</name>
<evidence type="ECO:0000313" key="3">
    <source>
        <dbReference type="Proteomes" id="UP000323653"/>
    </source>
</evidence>
<protein>
    <recommendedName>
        <fullName evidence="1">Polysaccharide lyase 14 domain-containing protein</fullName>
    </recommendedName>
</protein>